<comment type="similarity">
    <text evidence="3">Belongs to the LAMTOR5 family.</text>
</comment>
<dbReference type="GO" id="GO:0005764">
    <property type="term" value="C:lysosome"/>
    <property type="evidence" value="ECO:0007669"/>
    <property type="project" value="UniProtKB-SubCell"/>
</dbReference>
<dbReference type="AlphaFoldDB" id="A0ABD1EIH8"/>
<accession>A0ABD1EIH8</accession>
<comment type="caution">
    <text evidence="7">The sequence shown here is derived from an EMBL/GenBank/DDBJ whole genome shotgun (WGS) entry which is preliminary data.</text>
</comment>
<dbReference type="InterPro" id="IPR024135">
    <property type="entry name" value="LAMTOR5"/>
</dbReference>
<evidence type="ECO:0000313" key="7">
    <source>
        <dbReference type="EMBL" id="KAL1494505.1"/>
    </source>
</evidence>
<dbReference type="SUPFAM" id="SSF103196">
    <property type="entry name" value="Roadblock/LC7 domain"/>
    <property type="match status" value="1"/>
</dbReference>
<gene>
    <name evidence="7" type="ORF">ABEB36_010092</name>
</gene>
<comment type="subcellular location">
    <subcellularLocation>
        <location evidence="2">Cytoplasm</location>
    </subcellularLocation>
    <subcellularLocation>
        <location evidence="1">Lysosome</location>
    </subcellularLocation>
</comment>
<keyword evidence="5" id="KW-0458">Lysosome</keyword>
<dbReference type="PRINTS" id="PR02092">
    <property type="entry name" value="HEPBVIRUSXIP"/>
</dbReference>
<evidence type="ECO:0000256" key="2">
    <source>
        <dbReference type="ARBA" id="ARBA00004496"/>
    </source>
</evidence>
<evidence type="ECO:0000256" key="5">
    <source>
        <dbReference type="ARBA" id="ARBA00023228"/>
    </source>
</evidence>
<evidence type="ECO:0000256" key="1">
    <source>
        <dbReference type="ARBA" id="ARBA00004371"/>
    </source>
</evidence>
<evidence type="ECO:0000256" key="6">
    <source>
        <dbReference type="ARBA" id="ARBA00032692"/>
    </source>
</evidence>
<dbReference type="Proteomes" id="UP001566132">
    <property type="component" value="Unassembled WGS sequence"/>
</dbReference>
<organism evidence="7 8">
    <name type="scientific">Hypothenemus hampei</name>
    <name type="common">Coffee berry borer</name>
    <dbReference type="NCBI Taxonomy" id="57062"/>
    <lineage>
        <taxon>Eukaryota</taxon>
        <taxon>Metazoa</taxon>
        <taxon>Ecdysozoa</taxon>
        <taxon>Arthropoda</taxon>
        <taxon>Hexapoda</taxon>
        <taxon>Insecta</taxon>
        <taxon>Pterygota</taxon>
        <taxon>Neoptera</taxon>
        <taxon>Endopterygota</taxon>
        <taxon>Coleoptera</taxon>
        <taxon>Polyphaga</taxon>
        <taxon>Cucujiformia</taxon>
        <taxon>Curculionidae</taxon>
        <taxon>Scolytinae</taxon>
        <taxon>Hypothenemus</taxon>
    </lineage>
</organism>
<dbReference type="Gene3D" id="3.30.450.30">
    <property type="entry name" value="Dynein light chain 2a, cytoplasmic"/>
    <property type="match status" value="1"/>
</dbReference>
<evidence type="ECO:0000256" key="4">
    <source>
        <dbReference type="ARBA" id="ARBA00022490"/>
    </source>
</evidence>
<keyword evidence="8" id="KW-1185">Reference proteome</keyword>
<evidence type="ECO:0000256" key="3">
    <source>
        <dbReference type="ARBA" id="ARBA00007795"/>
    </source>
</evidence>
<protein>
    <recommendedName>
        <fullName evidence="6">Late endosomal/lysosomal adaptor and MAPK and MTOR activator 5</fullName>
    </recommendedName>
</protein>
<sequence length="92" mass="9614">MEKNLDSVMEEICSNPGVTGCLFADQNGLCIGAKGKASNESAGLITAIANQAAKLEPQNKAPIITLENDNQTCLIKKAGAITGAIYKDVFNT</sequence>
<name>A0ABD1EIH8_HYPHA</name>
<keyword evidence="4" id="KW-0963">Cytoplasm</keyword>
<evidence type="ECO:0000313" key="8">
    <source>
        <dbReference type="Proteomes" id="UP001566132"/>
    </source>
</evidence>
<dbReference type="FunFam" id="3.30.450.30:FF:000005">
    <property type="entry name" value="Ragulator complex protein LAMTOR5 homolog"/>
    <property type="match status" value="1"/>
</dbReference>
<dbReference type="PANTHER" id="PTHR13342">
    <property type="entry name" value="RAGULATOR COMPLEX PROTEIN LAMTOR5"/>
    <property type="match status" value="1"/>
</dbReference>
<dbReference type="PANTHER" id="PTHR13342:SF2">
    <property type="entry name" value="RAGULATOR COMPLEX PROTEIN LAMTOR5"/>
    <property type="match status" value="1"/>
</dbReference>
<dbReference type="EMBL" id="JBDJPC010000007">
    <property type="protein sequence ID" value="KAL1494505.1"/>
    <property type="molecule type" value="Genomic_DNA"/>
</dbReference>
<dbReference type="Pfam" id="PF16672">
    <property type="entry name" value="LAMTOR5"/>
    <property type="match status" value="1"/>
</dbReference>
<proteinExistence type="inferred from homology"/>
<reference evidence="7 8" key="1">
    <citation type="submission" date="2024-05" db="EMBL/GenBank/DDBJ databases">
        <title>Genetic variation in Jamaican populations of the coffee berry borer (Hypothenemus hampei).</title>
        <authorList>
            <person name="Errbii M."/>
            <person name="Myrie A."/>
        </authorList>
    </citation>
    <scope>NUCLEOTIDE SEQUENCE [LARGE SCALE GENOMIC DNA]</scope>
    <source>
        <strain evidence="7">JA-Hopewell-2020-01-JO</strain>
        <tissue evidence="7">Whole body</tissue>
    </source>
</reference>